<dbReference type="AlphaFoldDB" id="A0A2Z2P6Y2"/>
<keyword evidence="5" id="KW-0547">Nucleotide-binding</keyword>
<evidence type="ECO:0000256" key="10">
    <source>
        <dbReference type="ARBA" id="ARBA00023277"/>
    </source>
</evidence>
<dbReference type="GO" id="GO:0005829">
    <property type="term" value="C:cytosol"/>
    <property type="evidence" value="ECO:0007669"/>
    <property type="project" value="TreeGrafter"/>
</dbReference>
<dbReference type="NCBIfam" id="TIGR00131">
    <property type="entry name" value="gal_kin"/>
    <property type="match status" value="1"/>
</dbReference>
<keyword evidence="2" id="KW-0963">Cytoplasm</keyword>
<dbReference type="GO" id="GO:0046872">
    <property type="term" value="F:metal ion binding"/>
    <property type="evidence" value="ECO:0007669"/>
    <property type="project" value="UniProtKB-KW"/>
</dbReference>
<keyword evidence="8" id="KW-0460">Magnesium</keyword>
<keyword evidence="9" id="KW-0299">Galactose metabolism</keyword>
<feature type="domain" description="Galactokinase N-terminal" evidence="14">
    <location>
        <begin position="14"/>
        <end position="65"/>
    </location>
</feature>
<keyword evidence="10" id="KW-0119">Carbohydrate metabolism</keyword>
<dbReference type="Pfam" id="PF00288">
    <property type="entry name" value="GHMP_kinases_N"/>
    <property type="match status" value="1"/>
</dbReference>
<dbReference type="InterPro" id="IPR036554">
    <property type="entry name" value="GHMP_kinase_C_sf"/>
</dbReference>
<accession>A0A2Z2P6Y2</accession>
<dbReference type="SUPFAM" id="SSF55060">
    <property type="entry name" value="GHMP Kinase, C-terminal domain"/>
    <property type="match status" value="1"/>
</dbReference>
<evidence type="ECO:0000256" key="1">
    <source>
        <dbReference type="ARBA" id="ARBA00006566"/>
    </source>
</evidence>
<protein>
    <recommendedName>
        <fullName evidence="11">Galactokinase</fullName>
        <ecNumber evidence="11">2.7.1.6</ecNumber>
    </recommendedName>
</protein>
<dbReference type="InterPro" id="IPR006206">
    <property type="entry name" value="Mevalonate/galactokinase"/>
</dbReference>
<keyword evidence="6 15" id="KW-0418">Kinase</keyword>
<evidence type="ECO:0000259" key="13">
    <source>
        <dbReference type="Pfam" id="PF08544"/>
    </source>
</evidence>
<dbReference type="InterPro" id="IPR006203">
    <property type="entry name" value="GHMP_knse_ATP-bd_CS"/>
</dbReference>
<evidence type="ECO:0000256" key="11">
    <source>
        <dbReference type="NCBIfam" id="TIGR00131"/>
    </source>
</evidence>
<gene>
    <name evidence="15" type="primary">galK_2</name>
    <name evidence="15" type="ORF">IMCC3135_27805</name>
</gene>
<dbReference type="FunFam" id="3.30.70.890:FF:000001">
    <property type="entry name" value="Galactokinase"/>
    <property type="match status" value="1"/>
</dbReference>
<dbReference type="InterPro" id="IPR013750">
    <property type="entry name" value="GHMP_kinase_C_dom"/>
</dbReference>
<dbReference type="PRINTS" id="PR00959">
    <property type="entry name" value="MEVGALKINASE"/>
</dbReference>
<dbReference type="InterPro" id="IPR019539">
    <property type="entry name" value="GalKase_N"/>
</dbReference>
<dbReference type="GO" id="GO:0005524">
    <property type="term" value="F:ATP binding"/>
    <property type="evidence" value="ECO:0007669"/>
    <property type="project" value="UniProtKB-UniRule"/>
</dbReference>
<dbReference type="Proteomes" id="UP000250079">
    <property type="component" value="Chromosome"/>
</dbReference>
<evidence type="ECO:0000313" key="15">
    <source>
        <dbReference type="EMBL" id="ASJ75614.1"/>
    </source>
</evidence>
<dbReference type="InterPro" id="IPR000705">
    <property type="entry name" value="Galactokinase"/>
</dbReference>
<dbReference type="Gene3D" id="3.30.230.10">
    <property type="match status" value="1"/>
</dbReference>
<feature type="domain" description="GHMP kinase C-terminal" evidence="13">
    <location>
        <begin position="291"/>
        <end position="355"/>
    </location>
</feature>
<proteinExistence type="inferred from homology"/>
<dbReference type="PRINTS" id="PR00473">
    <property type="entry name" value="GALCTOKINASE"/>
</dbReference>
<comment type="similarity">
    <text evidence="1">Belongs to the GHMP kinase family. GalK subfamily.</text>
</comment>
<keyword evidence="3 15" id="KW-0808">Transferase</keyword>
<dbReference type="NCBIfam" id="NF003705">
    <property type="entry name" value="PRK05322.1"/>
    <property type="match status" value="1"/>
</dbReference>
<evidence type="ECO:0000259" key="12">
    <source>
        <dbReference type="Pfam" id="PF00288"/>
    </source>
</evidence>
<dbReference type="Gene3D" id="3.30.70.890">
    <property type="entry name" value="GHMP kinase, C-terminal domain"/>
    <property type="match status" value="1"/>
</dbReference>
<reference evidence="15 16" key="1">
    <citation type="submission" date="2016-12" db="EMBL/GenBank/DDBJ databases">
        <authorList>
            <person name="Song W.-J."/>
            <person name="Kurnit D.M."/>
        </authorList>
    </citation>
    <scope>NUCLEOTIDE SEQUENCE [LARGE SCALE GENOMIC DNA]</scope>
    <source>
        <strain evidence="15 16">IMCC3135</strain>
    </source>
</reference>
<evidence type="ECO:0000256" key="6">
    <source>
        <dbReference type="ARBA" id="ARBA00022777"/>
    </source>
</evidence>
<dbReference type="InterPro" id="IPR014721">
    <property type="entry name" value="Ribsml_uS5_D2-typ_fold_subgr"/>
</dbReference>
<dbReference type="PANTHER" id="PTHR10457:SF7">
    <property type="entry name" value="GALACTOKINASE-RELATED"/>
    <property type="match status" value="1"/>
</dbReference>
<dbReference type="PANTHER" id="PTHR10457">
    <property type="entry name" value="MEVALONATE KINASE/GALACTOKINASE"/>
    <property type="match status" value="1"/>
</dbReference>
<evidence type="ECO:0000256" key="4">
    <source>
        <dbReference type="ARBA" id="ARBA00022723"/>
    </source>
</evidence>
<feature type="domain" description="GHMP kinase N-terminal" evidence="12">
    <location>
        <begin position="99"/>
        <end position="185"/>
    </location>
</feature>
<dbReference type="GO" id="GO:0006012">
    <property type="term" value="P:galactose metabolic process"/>
    <property type="evidence" value="ECO:0007669"/>
    <property type="project" value="UniProtKB-UniRule"/>
</dbReference>
<dbReference type="GO" id="GO:0004335">
    <property type="term" value="F:galactokinase activity"/>
    <property type="evidence" value="ECO:0007669"/>
    <property type="project" value="UniProtKB-UniRule"/>
</dbReference>
<dbReference type="Pfam" id="PF08544">
    <property type="entry name" value="GHMP_kinases_C"/>
    <property type="match status" value="1"/>
</dbReference>
<organism evidence="15 16">
    <name type="scientific">Granulosicoccus antarcticus IMCC3135</name>
    <dbReference type="NCBI Taxonomy" id="1192854"/>
    <lineage>
        <taxon>Bacteria</taxon>
        <taxon>Pseudomonadati</taxon>
        <taxon>Pseudomonadota</taxon>
        <taxon>Gammaproteobacteria</taxon>
        <taxon>Chromatiales</taxon>
        <taxon>Granulosicoccaceae</taxon>
        <taxon>Granulosicoccus</taxon>
    </lineage>
</organism>
<dbReference type="EMBL" id="CP018632">
    <property type="protein sequence ID" value="ASJ75614.1"/>
    <property type="molecule type" value="Genomic_DNA"/>
</dbReference>
<dbReference type="KEGG" id="gai:IMCC3135_27805"/>
<dbReference type="InterPro" id="IPR006204">
    <property type="entry name" value="GHMP_kinase_N_dom"/>
</dbReference>
<dbReference type="EC" id="2.7.1.6" evidence="11"/>
<dbReference type="SUPFAM" id="SSF54211">
    <property type="entry name" value="Ribosomal protein S5 domain 2-like"/>
    <property type="match status" value="1"/>
</dbReference>
<evidence type="ECO:0000256" key="9">
    <source>
        <dbReference type="ARBA" id="ARBA00023144"/>
    </source>
</evidence>
<dbReference type="Pfam" id="PF10509">
    <property type="entry name" value="GalKase_gal_bdg"/>
    <property type="match status" value="1"/>
</dbReference>
<evidence type="ECO:0000313" key="16">
    <source>
        <dbReference type="Proteomes" id="UP000250079"/>
    </source>
</evidence>
<dbReference type="OrthoDB" id="250531at2"/>
<name>A0A2Z2P6Y2_9GAMM</name>
<dbReference type="RefSeq" id="WP_088920511.1">
    <property type="nucleotide sequence ID" value="NZ_CP018632.1"/>
</dbReference>
<evidence type="ECO:0000256" key="7">
    <source>
        <dbReference type="ARBA" id="ARBA00022840"/>
    </source>
</evidence>
<evidence type="ECO:0000256" key="5">
    <source>
        <dbReference type="ARBA" id="ARBA00022741"/>
    </source>
</evidence>
<dbReference type="FunFam" id="3.30.230.10:FF:000017">
    <property type="entry name" value="Galactokinase"/>
    <property type="match status" value="1"/>
</dbReference>
<dbReference type="PROSITE" id="PS00627">
    <property type="entry name" value="GHMP_KINASES_ATP"/>
    <property type="match status" value="1"/>
</dbReference>
<evidence type="ECO:0000259" key="14">
    <source>
        <dbReference type="Pfam" id="PF10509"/>
    </source>
</evidence>
<sequence length="399" mass="43814">MSNTNEQSPERLLERFNQKFGRSDEPVATFFAPGRVNLVGEYTDFTGGLVFPCGINQGTTLLIRRTHNNQYRFASTNFDLMAQLEQHEISQTYGDNWINYPLGVLDQFIKRGVSIDGFDCLFSGNVPNGAGLSSSASIEVVTAFAINQIMHTELSLLDLVRVSQSAENDFVGMQCGIMDQFAVAFAQTGHAMMLDCHSVEHRQVPLNLDEHSIVVSNTNQRRELNESAYNNRVSECQRALELLAPATGITHLGQLLPEQLAQHEALFKDDPKPLMRIRHITEENARVRAAVPSLEAGNLQEFGNIMNASHDSLRDLFEVSSEPLNHLVRLAREQTSVLGSRLTGAGFGGCTVSLLPTCDVDAFIATVGPAYTEATGLTADFYTIEPGNGVRAISPVKLP</sequence>
<evidence type="ECO:0000256" key="8">
    <source>
        <dbReference type="ARBA" id="ARBA00022842"/>
    </source>
</evidence>
<keyword evidence="4" id="KW-0479">Metal-binding</keyword>
<dbReference type="PIRSF" id="PIRSF000530">
    <property type="entry name" value="Galactokinase"/>
    <property type="match status" value="1"/>
</dbReference>
<dbReference type="InterPro" id="IPR020568">
    <property type="entry name" value="Ribosomal_Su5_D2-typ_SF"/>
</dbReference>
<keyword evidence="7" id="KW-0067">ATP-binding</keyword>
<evidence type="ECO:0000256" key="2">
    <source>
        <dbReference type="ARBA" id="ARBA00022490"/>
    </source>
</evidence>
<keyword evidence="16" id="KW-1185">Reference proteome</keyword>
<evidence type="ECO:0000256" key="3">
    <source>
        <dbReference type="ARBA" id="ARBA00022679"/>
    </source>
</evidence>